<protein>
    <submittedName>
        <fullName evidence="2">Uncharacterized protein</fullName>
    </submittedName>
</protein>
<keyword evidence="3" id="KW-1185">Reference proteome</keyword>
<dbReference type="EMBL" id="CP151516">
    <property type="protein sequence ID" value="WZN66806.1"/>
    <property type="molecule type" value="Genomic_DNA"/>
</dbReference>
<proteinExistence type="predicted"/>
<evidence type="ECO:0000313" key="2">
    <source>
        <dbReference type="EMBL" id="WZN66806.1"/>
    </source>
</evidence>
<feature type="region of interest" description="Disordered" evidence="1">
    <location>
        <begin position="1"/>
        <end position="31"/>
    </location>
</feature>
<evidence type="ECO:0000256" key="1">
    <source>
        <dbReference type="SAM" id="MobiDB-lite"/>
    </source>
</evidence>
<gene>
    <name evidence="2" type="ORF">HKI87_16g83770</name>
</gene>
<dbReference type="Proteomes" id="UP001472866">
    <property type="component" value="Chromosome 16"/>
</dbReference>
<accession>A0AAX4PKY3</accession>
<name>A0AAX4PKY3_9CHLO</name>
<reference evidence="2 3" key="1">
    <citation type="submission" date="2024-03" db="EMBL/GenBank/DDBJ databases">
        <title>Complete genome sequence of the green alga Chloropicon roscoffensis RCC1871.</title>
        <authorList>
            <person name="Lemieux C."/>
            <person name="Pombert J.-F."/>
            <person name="Otis C."/>
            <person name="Turmel M."/>
        </authorList>
    </citation>
    <scope>NUCLEOTIDE SEQUENCE [LARGE SCALE GENOMIC DNA]</scope>
    <source>
        <strain evidence="2 3">RCC1871</strain>
    </source>
</reference>
<feature type="compositionally biased region" description="Pro residues" evidence="1">
    <location>
        <begin position="144"/>
        <end position="158"/>
    </location>
</feature>
<dbReference type="AlphaFoldDB" id="A0AAX4PKY3"/>
<sequence>MVTPPPGPTPAPPTSTTTTTPEGKAVSSQLGAALSRSPALAEAVARGDVGRVLEIVKEEANPIVSSALQHAAASAHASPVPQASHQHNSHQQVVPLPLHNFPDLPVDNFPDLPGFHMDPFGVDLMLSNNAPPPPMYQNEHEHNPLPPSPSPSPSPPPQASVGGSIQQQVQSEVSRLRLLLLALEQRASCASCVQRSWSQQRMPWRIKVKKATNFADLLVKLKELRKAMTPFATKNADLDHFLARLSPTNITANKLSRCLEDFRACVERNYPAGGSGPPLRLELAKIARAVDDSSKSGVEVFTRLPLSEIFAKQPDVAQSLRQLLQRQKLEIVAKLAELSTGAQGGGLSAGGGAAVHVQSFPSREDDEFATDMSDSD</sequence>
<evidence type="ECO:0000313" key="3">
    <source>
        <dbReference type="Proteomes" id="UP001472866"/>
    </source>
</evidence>
<feature type="region of interest" description="Disordered" evidence="1">
    <location>
        <begin position="128"/>
        <end position="167"/>
    </location>
</feature>
<feature type="compositionally biased region" description="Pro residues" evidence="1">
    <location>
        <begin position="1"/>
        <end position="13"/>
    </location>
</feature>
<organism evidence="2 3">
    <name type="scientific">Chloropicon roscoffensis</name>
    <dbReference type="NCBI Taxonomy" id="1461544"/>
    <lineage>
        <taxon>Eukaryota</taxon>
        <taxon>Viridiplantae</taxon>
        <taxon>Chlorophyta</taxon>
        <taxon>Chloropicophyceae</taxon>
        <taxon>Chloropicales</taxon>
        <taxon>Chloropicaceae</taxon>
        <taxon>Chloropicon</taxon>
    </lineage>
</organism>